<dbReference type="Proteomes" id="UP001341840">
    <property type="component" value="Unassembled WGS sequence"/>
</dbReference>
<keyword evidence="1" id="KW-0812">Transmembrane</keyword>
<keyword evidence="3" id="KW-1185">Reference proteome</keyword>
<protein>
    <submittedName>
        <fullName evidence="2">Uncharacterized protein</fullName>
    </submittedName>
</protein>
<name>A0ABU6THK4_9FABA</name>
<proteinExistence type="predicted"/>
<gene>
    <name evidence="2" type="ORF">PIB30_051164</name>
</gene>
<evidence type="ECO:0000313" key="3">
    <source>
        <dbReference type="Proteomes" id="UP001341840"/>
    </source>
</evidence>
<feature type="transmembrane region" description="Helical" evidence="1">
    <location>
        <begin position="146"/>
        <end position="167"/>
    </location>
</feature>
<dbReference type="EMBL" id="JASCZI010090980">
    <property type="protein sequence ID" value="MED6148236.1"/>
    <property type="molecule type" value="Genomic_DNA"/>
</dbReference>
<keyword evidence="1" id="KW-1133">Transmembrane helix</keyword>
<reference evidence="2 3" key="1">
    <citation type="journal article" date="2023" name="Plants (Basel)">
        <title>Bridging the Gap: Combining Genomics and Transcriptomics Approaches to Understand Stylosanthes scabra, an Orphan Legume from the Brazilian Caatinga.</title>
        <authorList>
            <person name="Ferreira-Neto J.R.C."/>
            <person name="da Silva M.D."/>
            <person name="Binneck E."/>
            <person name="de Melo N.F."/>
            <person name="da Silva R.H."/>
            <person name="de Melo A.L.T.M."/>
            <person name="Pandolfi V."/>
            <person name="Bustamante F.O."/>
            <person name="Brasileiro-Vidal A.C."/>
            <person name="Benko-Iseppon A.M."/>
        </authorList>
    </citation>
    <scope>NUCLEOTIDE SEQUENCE [LARGE SCALE GENOMIC DNA]</scope>
    <source>
        <tissue evidence="2">Leaves</tissue>
    </source>
</reference>
<accession>A0ABU6THK4</accession>
<feature type="transmembrane region" description="Helical" evidence="1">
    <location>
        <begin position="115"/>
        <end position="134"/>
    </location>
</feature>
<keyword evidence="1" id="KW-0472">Membrane</keyword>
<evidence type="ECO:0000256" key="1">
    <source>
        <dbReference type="SAM" id="Phobius"/>
    </source>
</evidence>
<evidence type="ECO:0000313" key="2">
    <source>
        <dbReference type="EMBL" id="MED6148236.1"/>
    </source>
</evidence>
<comment type="caution">
    <text evidence="2">The sequence shown here is derived from an EMBL/GenBank/DDBJ whole genome shotgun (WGS) entry which is preliminary data.</text>
</comment>
<sequence length="251" mass="28396">MLSYVWLPRKGNHGVVTEEDLVLLWAMVTKVKLNWAYLIARRLRLHGFGPIETGLGHAVLWTKIFEHLGIDLSGEKAVLVGDENAITLKHLNKMGRGPKVTMSVIPRITTYVPHYVLFLLLPTLNVIIVYSLYLNYSVIHVVRTGIPLPETLTSVIFVFVTPFLIAYRFRSHLADYNGNLARGLEQSKKTRFFKSFGKHPFKNPFQYTLTLHRTLTGSLPLLGSHGTLDDGTKGAKFNTEYGTMLSKQFVQ</sequence>
<organism evidence="2 3">
    <name type="scientific">Stylosanthes scabra</name>
    <dbReference type="NCBI Taxonomy" id="79078"/>
    <lineage>
        <taxon>Eukaryota</taxon>
        <taxon>Viridiplantae</taxon>
        <taxon>Streptophyta</taxon>
        <taxon>Embryophyta</taxon>
        <taxon>Tracheophyta</taxon>
        <taxon>Spermatophyta</taxon>
        <taxon>Magnoliopsida</taxon>
        <taxon>eudicotyledons</taxon>
        <taxon>Gunneridae</taxon>
        <taxon>Pentapetalae</taxon>
        <taxon>rosids</taxon>
        <taxon>fabids</taxon>
        <taxon>Fabales</taxon>
        <taxon>Fabaceae</taxon>
        <taxon>Papilionoideae</taxon>
        <taxon>50 kb inversion clade</taxon>
        <taxon>dalbergioids sensu lato</taxon>
        <taxon>Dalbergieae</taxon>
        <taxon>Pterocarpus clade</taxon>
        <taxon>Stylosanthes</taxon>
    </lineage>
</organism>